<dbReference type="EMBL" id="JBEXAE010000003">
    <property type="protein sequence ID" value="MET6990663.1"/>
    <property type="molecule type" value="Genomic_DNA"/>
</dbReference>
<gene>
    <name evidence="1" type="ORF">ABXZ36_08375</name>
</gene>
<organism evidence="1 2">
    <name type="scientific">Sediminicola arcticus</name>
    <dbReference type="NCBI Taxonomy" id="1574308"/>
    <lineage>
        <taxon>Bacteria</taxon>
        <taxon>Pseudomonadati</taxon>
        <taxon>Bacteroidota</taxon>
        <taxon>Flavobacteriia</taxon>
        <taxon>Flavobacteriales</taxon>
        <taxon>Flavobacteriaceae</taxon>
        <taxon>Sediminicola</taxon>
    </lineage>
</organism>
<dbReference type="InterPro" id="IPR038084">
    <property type="entry name" value="PduO/GlcC-like_sf"/>
</dbReference>
<protein>
    <recommendedName>
        <fullName evidence="3">Heme-binding protein</fullName>
    </recommendedName>
</protein>
<dbReference type="Gene3D" id="3.30.450.150">
    <property type="entry name" value="Haem-degrading domain"/>
    <property type="match status" value="1"/>
</dbReference>
<comment type="caution">
    <text evidence="1">The sequence shown here is derived from an EMBL/GenBank/DDBJ whole genome shotgun (WGS) entry which is preliminary data.</text>
</comment>
<dbReference type="Proteomes" id="UP001549799">
    <property type="component" value="Unassembled WGS sequence"/>
</dbReference>
<reference evidence="1 2" key="1">
    <citation type="submission" date="2024-07" db="EMBL/GenBank/DDBJ databases">
        <title>The genome sequence of type strain Sediminicola arcticus GDMCC 1.2805.</title>
        <authorList>
            <person name="Liu Y."/>
        </authorList>
    </citation>
    <scope>NUCLEOTIDE SEQUENCE [LARGE SCALE GENOMIC DNA]</scope>
    <source>
        <strain evidence="1 2">GDMCC 1.2805</strain>
    </source>
</reference>
<evidence type="ECO:0008006" key="3">
    <source>
        <dbReference type="Google" id="ProtNLM"/>
    </source>
</evidence>
<name>A0ABV2SU12_9FLAO</name>
<proteinExistence type="predicted"/>
<evidence type="ECO:0000313" key="1">
    <source>
        <dbReference type="EMBL" id="MET6990663.1"/>
    </source>
</evidence>
<dbReference type="RefSeq" id="WP_354615057.1">
    <property type="nucleotide sequence ID" value="NZ_JBEXAE010000003.1"/>
</dbReference>
<keyword evidence="2" id="KW-1185">Reference proteome</keyword>
<evidence type="ECO:0000313" key="2">
    <source>
        <dbReference type="Proteomes" id="UP001549799"/>
    </source>
</evidence>
<sequence length="148" mass="16360">MEQGKLNLIIQAVFKEIEVQIPNYKNSPEDWNISEGNVAMCIITEEGAIYGKLFGTDKIRQRQFYKVAWTKASQVWITGHSTGDYEKIVFGGGMDPEDAPIELPDLIGWVGGQPLTLADGTLLSIGFSGFRGFNDIAIVKEAFKKVTS</sequence>
<accession>A0ABV2SU12</accession>
<dbReference type="SUPFAM" id="SSF143744">
    <property type="entry name" value="GlcG-like"/>
    <property type="match status" value="1"/>
</dbReference>